<gene>
    <name evidence="1" type="ORF">DKK79_10620</name>
</gene>
<reference evidence="1 2" key="1">
    <citation type="submission" date="2018-05" db="EMBL/GenBank/DDBJ databases">
        <title>Reference genomes for bee gut microbiota database.</title>
        <authorList>
            <person name="Ellegaard K.M."/>
        </authorList>
    </citation>
    <scope>NUCLEOTIDE SEQUENCE [LARGE SCALE GENOMIC DNA]</scope>
    <source>
        <strain evidence="1 2">ESL0177</strain>
    </source>
</reference>
<proteinExistence type="predicted"/>
<sequence length="156" mass="17863">MSSFVDGYIEPILSQIDLENLMDYIKNSQLGIERIPKNELYNYPDYLIPSGNVFSFIIGDVPGYPDATYLIDYCEYAPDADIGFPTNPKERLDILINTLIDMIKITHASKLVVSINDCNQIETIKKIKFAEMRDVIHADFAKYQNPPDTLYEIICK</sequence>
<dbReference type="AlphaFoldDB" id="A0A2V4DX24"/>
<dbReference type="EMBL" id="QGLP01000005">
    <property type="protein sequence ID" value="PXZ04783.1"/>
    <property type="molecule type" value="Genomic_DNA"/>
</dbReference>
<name>A0A2V4DX24_9GAMM</name>
<dbReference type="Proteomes" id="UP000247483">
    <property type="component" value="Unassembled WGS sequence"/>
</dbReference>
<protein>
    <submittedName>
        <fullName evidence="1">Uncharacterized protein</fullName>
    </submittedName>
</protein>
<comment type="caution">
    <text evidence="1">The sequence shown here is derived from an EMBL/GenBank/DDBJ whole genome shotgun (WGS) entry which is preliminary data.</text>
</comment>
<dbReference type="RefSeq" id="WP_110424036.1">
    <property type="nucleotide sequence ID" value="NZ_QGLP01000005.1"/>
</dbReference>
<evidence type="ECO:0000313" key="2">
    <source>
        <dbReference type="Proteomes" id="UP000247483"/>
    </source>
</evidence>
<evidence type="ECO:0000313" key="1">
    <source>
        <dbReference type="EMBL" id="PXZ04783.1"/>
    </source>
</evidence>
<organism evidence="1 2">
    <name type="scientific">Gilliamella apicola</name>
    <dbReference type="NCBI Taxonomy" id="1196095"/>
    <lineage>
        <taxon>Bacteria</taxon>
        <taxon>Pseudomonadati</taxon>
        <taxon>Pseudomonadota</taxon>
        <taxon>Gammaproteobacteria</taxon>
        <taxon>Orbales</taxon>
        <taxon>Orbaceae</taxon>
        <taxon>Gilliamella</taxon>
    </lineage>
</organism>
<accession>A0A2V4DX24</accession>